<keyword evidence="3" id="KW-1185">Reference proteome</keyword>
<accession>A0A183L8J7</accession>
<dbReference type="AlphaFoldDB" id="A0A183L8J7"/>
<reference evidence="2 3" key="1">
    <citation type="submission" date="2018-11" db="EMBL/GenBank/DDBJ databases">
        <authorList>
            <consortium name="Pathogen Informatics"/>
        </authorList>
    </citation>
    <scope>NUCLEOTIDE SEQUENCE [LARGE SCALE GENOMIC DNA]</scope>
    <source>
        <strain evidence="2 3">Zambia</strain>
    </source>
</reference>
<dbReference type="EMBL" id="UZAI01000020">
    <property type="protein sequence ID" value="VDO34656.1"/>
    <property type="molecule type" value="Genomic_DNA"/>
</dbReference>
<evidence type="ECO:0000313" key="2">
    <source>
        <dbReference type="EMBL" id="VDO34656.1"/>
    </source>
</evidence>
<sequence length="161" mass="18428">MCSRILKKQMAYEPIVGHRLPWECISQGFFTAFWIRPIGRRIWAWPPKKTTCFGLGTKAVSQPSHKSNDLCGTNLFSNDDDFDDGDDVDFDDDDDSDDDDDGDADDLDVSDDDGDYDYGDGDDYYGDDDSDDDDNDLDDDNIAKSLFYMIEYCREKFIELN</sequence>
<feature type="region of interest" description="Disordered" evidence="1">
    <location>
        <begin position="77"/>
        <end position="138"/>
    </location>
</feature>
<organism evidence="2 3">
    <name type="scientific">Schistosoma margrebowiei</name>
    <dbReference type="NCBI Taxonomy" id="48269"/>
    <lineage>
        <taxon>Eukaryota</taxon>
        <taxon>Metazoa</taxon>
        <taxon>Spiralia</taxon>
        <taxon>Lophotrochozoa</taxon>
        <taxon>Platyhelminthes</taxon>
        <taxon>Trematoda</taxon>
        <taxon>Digenea</taxon>
        <taxon>Strigeidida</taxon>
        <taxon>Schistosomatoidea</taxon>
        <taxon>Schistosomatidae</taxon>
        <taxon>Schistosoma</taxon>
    </lineage>
</organism>
<evidence type="ECO:0000313" key="3">
    <source>
        <dbReference type="Proteomes" id="UP000277204"/>
    </source>
</evidence>
<name>A0A183L8J7_9TREM</name>
<evidence type="ECO:0000256" key="1">
    <source>
        <dbReference type="SAM" id="MobiDB-lite"/>
    </source>
</evidence>
<gene>
    <name evidence="2" type="ORF">SMRZ_LOCUS122</name>
</gene>
<feature type="compositionally biased region" description="Acidic residues" evidence="1">
    <location>
        <begin position="78"/>
        <end position="138"/>
    </location>
</feature>
<protein>
    <submittedName>
        <fullName evidence="2">Uncharacterized protein</fullName>
    </submittedName>
</protein>
<dbReference type="Proteomes" id="UP000277204">
    <property type="component" value="Unassembled WGS sequence"/>
</dbReference>
<proteinExistence type="predicted"/>